<evidence type="ECO:0000313" key="2">
    <source>
        <dbReference type="EMBL" id="USR99981.1"/>
    </source>
</evidence>
<reference evidence="2" key="2">
    <citation type="submission" date="2022-06" db="EMBL/GenBank/DDBJ databases">
        <authorList>
            <person name="Holder M.E."/>
            <person name="Ajami N.J."/>
            <person name="Petrosino J.F."/>
        </authorList>
    </citation>
    <scope>NUCLEOTIDE SEQUENCE</scope>
    <source>
        <strain evidence="2">RMA 8861</strain>
    </source>
</reference>
<evidence type="ECO:0000313" key="4">
    <source>
        <dbReference type="Proteomes" id="UP001055437"/>
    </source>
</evidence>
<accession>A0A9N7JIQ1</accession>
<organism evidence="1 3">
    <name type="scientific">Clostridium septicum</name>
    <dbReference type="NCBI Taxonomy" id="1504"/>
    <lineage>
        <taxon>Bacteria</taxon>
        <taxon>Bacillati</taxon>
        <taxon>Bacillota</taxon>
        <taxon>Clostridia</taxon>
        <taxon>Eubacteriales</taxon>
        <taxon>Clostridiaceae</taxon>
        <taxon>Clostridium</taxon>
    </lineage>
</organism>
<protein>
    <submittedName>
        <fullName evidence="1">Uncharacterized protein</fullName>
    </submittedName>
</protein>
<sequence>MKKSLLFLSLLTILILVCFHFNFFKLIDTKTNIVRTISKNKIHKVTFESLSKLTTKNKRDVIEVDILVKDIDTENLIITSEGPTEEVTIQFQSDEDLSKIKSGDKIKIRAIKKGINSSPNIVTLDNAIII</sequence>
<dbReference type="Proteomes" id="UP001055437">
    <property type="component" value="Chromosome"/>
</dbReference>
<evidence type="ECO:0000313" key="1">
    <source>
        <dbReference type="EMBL" id="AYE33403.1"/>
    </source>
</evidence>
<keyword evidence="4" id="KW-1185">Reference proteome</keyword>
<dbReference type="Proteomes" id="UP000280586">
    <property type="component" value="Chromosome"/>
</dbReference>
<dbReference type="AlphaFoldDB" id="A0A9N7JIQ1"/>
<evidence type="ECO:0000313" key="3">
    <source>
        <dbReference type="Proteomes" id="UP000280586"/>
    </source>
</evidence>
<name>A0A9N7JIQ1_CLOSE</name>
<dbReference type="RefSeq" id="WP_066673956.1">
    <property type="nucleotide sequence ID" value="NZ_CABMIZ010000003.1"/>
</dbReference>
<dbReference type="KEGG" id="csep:CP523_02465"/>
<reference evidence="1 3" key="1">
    <citation type="submission" date="2017-09" db="EMBL/GenBank/DDBJ databases">
        <authorList>
            <person name="Thomas P."/>
            <person name="Seyboldt C."/>
        </authorList>
    </citation>
    <scope>NUCLEOTIDE SEQUENCE [LARGE SCALE GENOMIC DNA]</scope>
    <source>
        <strain evidence="1 3">DSM 7534</strain>
    </source>
</reference>
<dbReference type="EMBL" id="CP099799">
    <property type="protein sequence ID" value="USR99981.1"/>
    <property type="molecule type" value="Genomic_DNA"/>
</dbReference>
<dbReference type="EMBL" id="CP023671">
    <property type="protein sequence ID" value="AYE33403.1"/>
    <property type="molecule type" value="Genomic_DNA"/>
</dbReference>
<proteinExistence type="predicted"/>
<dbReference type="OrthoDB" id="9954215at2"/>
<dbReference type="GeneID" id="303559541"/>
<gene>
    <name evidence="1" type="ORF">CP523_02465</name>
    <name evidence="2" type="ORF">NH397_10795</name>
</gene>